<gene>
    <name evidence="2" type="ORF">HSB1_08680</name>
</gene>
<dbReference type="eggNOG" id="arCOG02911">
    <property type="taxonomic scope" value="Archaea"/>
</dbReference>
<dbReference type="InterPro" id="IPR055713">
    <property type="entry name" value="DUF7289"/>
</dbReference>
<protein>
    <submittedName>
        <fullName evidence="2">Uncharacterized protein</fullName>
    </submittedName>
</protein>
<organism evidence="2 3">
    <name type="scientific">Halogranum salarium B-1</name>
    <dbReference type="NCBI Taxonomy" id="1210908"/>
    <lineage>
        <taxon>Archaea</taxon>
        <taxon>Methanobacteriati</taxon>
        <taxon>Methanobacteriota</taxon>
        <taxon>Stenosarchaea group</taxon>
        <taxon>Halobacteria</taxon>
        <taxon>Halobacteriales</taxon>
        <taxon>Haloferacaceae</taxon>
    </lineage>
</organism>
<accession>J2ZHU3</accession>
<comment type="caution">
    <text evidence="2">The sequence shown here is derived from an EMBL/GenBank/DDBJ whole genome shotgun (WGS) entry which is preliminary data.</text>
</comment>
<keyword evidence="1" id="KW-0472">Membrane</keyword>
<dbReference type="RefSeq" id="WP_009365982.1">
    <property type="nucleotide sequence ID" value="NZ_ALJD01000003.1"/>
</dbReference>
<sequence>MSDRGQTDVVGFVLVFSLIAATIGVVTVSGIGGLEDVRDYERTNNAARAFDILADNIGDIHREGAPSRSTEIKLADASLRLGESSKLTVENTGLSPPLRDSVTIRPLIYEARDGAHIVYENGAVIRESPDSGAVMIREPNFVFSTHDGIRTAMIPAVQTRAGESTESVASSGASTVLIRSELAISEVLSSRTSPITVTLRFATAPERAPVWHRYFESRLADGTWSSSCTVTGSVVECQFQVDRLYVTATRIDVKFD</sequence>
<dbReference type="OrthoDB" id="118051at2157"/>
<keyword evidence="1" id="KW-1133">Transmembrane helix</keyword>
<keyword evidence="1" id="KW-0812">Transmembrane</keyword>
<dbReference type="EMBL" id="ALJD01000003">
    <property type="protein sequence ID" value="EJN60265.1"/>
    <property type="molecule type" value="Genomic_DNA"/>
</dbReference>
<dbReference type="Pfam" id="PF23960">
    <property type="entry name" value="DUF7289"/>
    <property type="match status" value="1"/>
</dbReference>
<feature type="transmembrane region" description="Helical" evidence="1">
    <location>
        <begin position="12"/>
        <end position="34"/>
    </location>
</feature>
<proteinExistence type="predicted"/>
<name>J2ZHU3_9EURY</name>
<reference evidence="2 3" key="1">
    <citation type="journal article" date="2012" name="J. Bacteriol.">
        <title>Draft Genome Sequence of the Extremely Halophilic Archaeon Halogranum salarium B-1T.</title>
        <authorList>
            <person name="Kim K.K."/>
            <person name="Lee K.C."/>
            <person name="Lee J.S."/>
        </authorList>
    </citation>
    <scope>NUCLEOTIDE SEQUENCE [LARGE SCALE GENOMIC DNA]</scope>
    <source>
        <strain evidence="2 3">B-1</strain>
    </source>
</reference>
<evidence type="ECO:0000256" key="1">
    <source>
        <dbReference type="SAM" id="Phobius"/>
    </source>
</evidence>
<evidence type="ECO:0000313" key="3">
    <source>
        <dbReference type="Proteomes" id="UP000007813"/>
    </source>
</evidence>
<evidence type="ECO:0000313" key="2">
    <source>
        <dbReference type="EMBL" id="EJN60265.1"/>
    </source>
</evidence>
<dbReference type="Proteomes" id="UP000007813">
    <property type="component" value="Unassembled WGS sequence"/>
</dbReference>
<dbReference type="AlphaFoldDB" id="J2ZHU3"/>